<dbReference type="InterPro" id="IPR011990">
    <property type="entry name" value="TPR-like_helical_dom_sf"/>
</dbReference>
<dbReference type="Pfam" id="PF13374">
    <property type="entry name" value="TPR_10"/>
    <property type="match status" value="1"/>
</dbReference>
<evidence type="ECO:0000313" key="3">
    <source>
        <dbReference type="Proteomes" id="UP000027920"/>
    </source>
</evidence>
<dbReference type="SUPFAM" id="SSF48452">
    <property type="entry name" value="TPR-like"/>
    <property type="match status" value="1"/>
</dbReference>
<proteinExistence type="predicted"/>
<evidence type="ECO:0008006" key="4">
    <source>
        <dbReference type="Google" id="ProtNLM"/>
    </source>
</evidence>
<dbReference type="Gene3D" id="1.25.40.10">
    <property type="entry name" value="Tetratricopeptide repeat domain"/>
    <property type="match status" value="1"/>
</dbReference>
<dbReference type="PANTHER" id="PTHR46082:SF6">
    <property type="entry name" value="AAA+ ATPASE DOMAIN-CONTAINING PROTEIN-RELATED"/>
    <property type="match status" value="1"/>
</dbReference>
<dbReference type="VEuPathDB" id="FungiDB:A1O9_08642"/>
<dbReference type="RefSeq" id="XP_013257580.1">
    <property type="nucleotide sequence ID" value="XM_013402126.1"/>
</dbReference>
<dbReference type="Pfam" id="PF13424">
    <property type="entry name" value="TPR_12"/>
    <property type="match status" value="1"/>
</dbReference>
<keyword evidence="3" id="KW-1185">Reference proteome</keyword>
<dbReference type="InterPro" id="IPR053137">
    <property type="entry name" value="NLR-like"/>
</dbReference>
<dbReference type="STRING" id="1182545.A0A072PHH0"/>
<name>A0A072PHH0_9EURO</name>
<evidence type="ECO:0000256" key="1">
    <source>
        <dbReference type="SAM" id="MobiDB-lite"/>
    </source>
</evidence>
<reference evidence="2 3" key="1">
    <citation type="submission" date="2013-03" db="EMBL/GenBank/DDBJ databases">
        <title>The Genome Sequence of Exophiala aquamarina CBS 119918.</title>
        <authorList>
            <consortium name="The Broad Institute Genomics Platform"/>
            <person name="Cuomo C."/>
            <person name="de Hoog S."/>
            <person name="Gorbushina A."/>
            <person name="Walker B."/>
            <person name="Young S.K."/>
            <person name="Zeng Q."/>
            <person name="Gargeya S."/>
            <person name="Fitzgerald M."/>
            <person name="Haas B."/>
            <person name="Abouelleil A."/>
            <person name="Allen A.W."/>
            <person name="Alvarado L."/>
            <person name="Arachchi H.M."/>
            <person name="Berlin A.M."/>
            <person name="Chapman S.B."/>
            <person name="Gainer-Dewar J."/>
            <person name="Goldberg J."/>
            <person name="Griggs A."/>
            <person name="Gujja S."/>
            <person name="Hansen M."/>
            <person name="Howarth C."/>
            <person name="Imamovic A."/>
            <person name="Ireland A."/>
            <person name="Larimer J."/>
            <person name="McCowan C."/>
            <person name="Murphy C."/>
            <person name="Pearson M."/>
            <person name="Poon T.W."/>
            <person name="Priest M."/>
            <person name="Roberts A."/>
            <person name="Saif S."/>
            <person name="Shea T."/>
            <person name="Sisk P."/>
            <person name="Sykes S."/>
            <person name="Wortman J."/>
            <person name="Nusbaum C."/>
            <person name="Birren B."/>
        </authorList>
    </citation>
    <scope>NUCLEOTIDE SEQUENCE [LARGE SCALE GENOMIC DNA]</scope>
    <source>
        <strain evidence="2 3">CBS 119918</strain>
    </source>
</reference>
<dbReference type="PANTHER" id="PTHR46082">
    <property type="entry name" value="ATP/GTP-BINDING PROTEIN-RELATED"/>
    <property type="match status" value="1"/>
</dbReference>
<dbReference type="AlphaFoldDB" id="A0A072PHH0"/>
<comment type="caution">
    <text evidence="2">The sequence shown here is derived from an EMBL/GenBank/DDBJ whole genome shotgun (WGS) entry which is preliminary data.</text>
</comment>
<dbReference type="EMBL" id="AMGV01000008">
    <property type="protein sequence ID" value="KEF54990.1"/>
    <property type="molecule type" value="Genomic_DNA"/>
</dbReference>
<dbReference type="OrthoDB" id="1658288at2759"/>
<protein>
    <recommendedName>
        <fullName evidence="4">Kinesin light chain</fullName>
    </recommendedName>
</protein>
<dbReference type="GeneID" id="25283554"/>
<gene>
    <name evidence="2" type="ORF">A1O9_08642</name>
</gene>
<dbReference type="Proteomes" id="UP000027920">
    <property type="component" value="Unassembled WGS sequence"/>
</dbReference>
<sequence length="165" mass="18685">MTNFATVSQACGIRYRSTDQHRDFVGGVGKLLRRQRQWAYEYNVWAFHVKVTEHELGSEHRSTISSMINLAQALRNLSKPQQADAIYQRTSESTEKKLGKDPPSTLEQLNGLAVALAGQGKYEQAEEIHRRILGSMERDLGKEHPSARTVRYNLAGMLRDQGKKS</sequence>
<organism evidence="2 3">
    <name type="scientific">Exophiala aquamarina CBS 119918</name>
    <dbReference type="NCBI Taxonomy" id="1182545"/>
    <lineage>
        <taxon>Eukaryota</taxon>
        <taxon>Fungi</taxon>
        <taxon>Dikarya</taxon>
        <taxon>Ascomycota</taxon>
        <taxon>Pezizomycotina</taxon>
        <taxon>Eurotiomycetes</taxon>
        <taxon>Chaetothyriomycetidae</taxon>
        <taxon>Chaetothyriales</taxon>
        <taxon>Herpotrichiellaceae</taxon>
        <taxon>Exophiala</taxon>
    </lineage>
</organism>
<dbReference type="HOGENOM" id="CLU_1610760_0_0_1"/>
<evidence type="ECO:0000313" key="2">
    <source>
        <dbReference type="EMBL" id="KEF54990.1"/>
    </source>
</evidence>
<feature type="region of interest" description="Disordered" evidence="1">
    <location>
        <begin position="80"/>
        <end position="103"/>
    </location>
</feature>
<accession>A0A072PHH0</accession>